<dbReference type="InterPro" id="IPR050386">
    <property type="entry name" value="Glycosyl_hydrolase_5"/>
</dbReference>
<evidence type="ECO:0000256" key="16">
    <source>
        <dbReference type="RuleBase" id="RU361153"/>
    </source>
</evidence>
<evidence type="ECO:0000256" key="7">
    <source>
        <dbReference type="ARBA" id="ARBA00022801"/>
    </source>
</evidence>
<dbReference type="GO" id="GO:0009251">
    <property type="term" value="P:glucan catabolic process"/>
    <property type="evidence" value="ECO:0007669"/>
    <property type="project" value="TreeGrafter"/>
</dbReference>
<feature type="chain" id="PRO_5040855657" description="glucan 1,3-beta-glucosidase" evidence="18">
    <location>
        <begin position="20"/>
        <end position="413"/>
    </location>
</feature>
<protein>
    <recommendedName>
        <fullName evidence="13">glucan 1,3-beta-glucosidase</fullName>
        <ecNumber evidence="13">3.2.1.58</ecNumber>
    </recommendedName>
    <alternativeName>
        <fullName evidence="15">Exo-1,3-beta-glucanase 1</fullName>
    </alternativeName>
    <alternativeName>
        <fullName evidence="14">Exo-1,3-beta-glucanase A</fullName>
    </alternativeName>
</protein>
<feature type="region of interest" description="Disordered" evidence="17">
    <location>
        <begin position="20"/>
        <end position="39"/>
    </location>
</feature>
<evidence type="ECO:0000256" key="5">
    <source>
        <dbReference type="ARBA" id="ARBA00022525"/>
    </source>
</evidence>
<dbReference type="AlphaFoldDB" id="A0A9W9G6M9"/>
<keyword evidence="7 16" id="KW-0378">Hydrolase</keyword>
<evidence type="ECO:0000256" key="12">
    <source>
        <dbReference type="ARBA" id="ARBA00037254"/>
    </source>
</evidence>
<keyword evidence="6 18" id="KW-0732">Signal</keyword>
<feature type="compositionally biased region" description="Low complexity" evidence="17">
    <location>
        <begin position="25"/>
        <end position="39"/>
    </location>
</feature>
<evidence type="ECO:0000256" key="17">
    <source>
        <dbReference type="SAM" id="MobiDB-lite"/>
    </source>
</evidence>
<keyword evidence="21" id="KW-1185">Reference proteome</keyword>
<comment type="subcellular location">
    <subcellularLocation>
        <location evidence="2">Secreted</location>
    </subcellularLocation>
</comment>
<evidence type="ECO:0000256" key="6">
    <source>
        <dbReference type="ARBA" id="ARBA00022729"/>
    </source>
</evidence>
<evidence type="ECO:0000256" key="15">
    <source>
        <dbReference type="ARBA" id="ARBA00041265"/>
    </source>
</evidence>
<evidence type="ECO:0000256" key="11">
    <source>
        <dbReference type="ARBA" id="ARBA00036824"/>
    </source>
</evidence>
<keyword evidence="5" id="KW-0964">Secreted</keyword>
<name>A0A9W9G6M9_9EURO</name>
<comment type="cofactor">
    <cofactor evidence="1">
        <name>Mn(2+)</name>
        <dbReference type="ChEBI" id="CHEBI:29035"/>
    </cofactor>
</comment>
<keyword evidence="8" id="KW-0464">Manganese</keyword>
<comment type="catalytic activity">
    <reaction evidence="11">
        <text>Successive hydrolysis of beta-D-glucose units from the non-reducing ends of (1-&gt;3)-beta-D-glucans, releasing alpha-glucose.</text>
        <dbReference type="EC" id="3.2.1.58"/>
    </reaction>
</comment>
<dbReference type="InterPro" id="IPR001547">
    <property type="entry name" value="Glyco_hydro_5"/>
</dbReference>
<dbReference type="PANTHER" id="PTHR31297:SF1">
    <property type="entry name" value="GLUCAN 1,3-BETA-GLUCOSIDASE I_II-RELATED"/>
    <property type="match status" value="1"/>
</dbReference>
<reference evidence="20" key="1">
    <citation type="submission" date="2022-11" db="EMBL/GenBank/DDBJ databases">
        <authorList>
            <person name="Petersen C."/>
        </authorList>
    </citation>
    <scope>NUCLEOTIDE SEQUENCE</scope>
    <source>
        <strain evidence="20">IBT 30069</strain>
    </source>
</reference>
<dbReference type="Proteomes" id="UP001149165">
    <property type="component" value="Unassembled WGS sequence"/>
</dbReference>
<evidence type="ECO:0000256" key="8">
    <source>
        <dbReference type="ARBA" id="ARBA00023211"/>
    </source>
</evidence>
<dbReference type="EMBL" id="JAPQKH010000002">
    <property type="protein sequence ID" value="KAJ5113063.1"/>
    <property type="molecule type" value="Genomic_DNA"/>
</dbReference>
<evidence type="ECO:0000313" key="21">
    <source>
        <dbReference type="Proteomes" id="UP001149165"/>
    </source>
</evidence>
<feature type="signal peptide" evidence="18">
    <location>
        <begin position="1"/>
        <end position="19"/>
    </location>
</feature>
<evidence type="ECO:0000256" key="14">
    <source>
        <dbReference type="ARBA" id="ARBA00041261"/>
    </source>
</evidence>
<proteinExistence type="inferred from homology"/>
<dbReference type="PANTHER" id="PTHR31297">
    <property type="entry name" value="GLUCAN ENDO-1,6-BETA-GLUCOSIDASE B"/>
    <property type="match status" value="1"/>
</dbReference>
<evidence type="ECO:0000256" key="3">
    <source>
        <dbReference type="ARBA" id="ARBA00005641"/>
    </source>
</evidence>
<evidence type="ECO:0000256" key="10">
    <source>
        <dbReference type="ARBA" id="ARBA00023316"/>
    </source>
</evidence>
<keyword evidence="9 16" id="KW-0326">Glycosidase</keyword>
<dbReference type="SUPFAM" id="SSF51445">
    <property type="entry name" value="(Trans)glycosidases"/>
    <property type="match status" value="1"/>
</dbReference>
<accession>A0A9W9G6M9</accession>
<dbReference type="GO" id="GO:0009986">
    <property type="term" value="C:cell surface"/>
    <property type="evidence" value="ECO:0007669"/>
    <property type="project" value="TreeGrafter"/>
</dbReference>
<reference evidence="20" key="2">
    <citation type="journal article" date="2023" name="IMA Fungus">
        <title>Comparative genomic study of the Penicillium genus elucidates a diverse pangenome and 15 lateral gene transfer events.</title>
        <authorList>
            <person name="Petersen C."/>
            <person name="Sorensen T."/>
            <person name="Nielsen M.R."/>
            <person name="Sondergaard T.E."/>
            <person name="Sorensen J.L."/>
            <person name="Fitzpatrick D.A."/>
            <person name="Frisvad J.C."/>
            <person name="Nielsen K.L."/>
        </authorList>
    </citation>
    <scope>NUCLEOTIDE SEQUENCE</scope>
    <source>
        <strain evidence="20">IBT 30069</strain>
    </source>
</reference>
<comment type="function">
    <text evidence="12">Beta-glucanases participate in the metabolism of beta-glucan, the main structural component of the cell wall. It could also function biosynthetically as a transglycosylase.</text>
</comment>
<dbReference type="GO" id="GO:0004338">
    <property type="term" value="F:glucan exo-1,3-beta-glucosidase activity"/>
    <property type="evidence" value="ECO:0007669"/>
    <property type="project" value="UniProtKB-EC"/>
</dbReference>
<evidence type="ECO:0000313" key="20">
    <source>
        <dbReference type="EMBL" id="KAJ5113063.1"/>
    </source>
</evidence>
<dbReference type="OrthoDB" id="1887033at2759"/>
<sequence length="413" mass="46240">MKTSSILALVGLYTAQALSNPTPHSKSNTNTNTNSKSNSKNDYIDWRTFHAHGVNLGGWLEQESTIDTYWWAKECAGATTLCDLGEWGLCQHLGAQCGPVMEHRYATYITTKDIDKLASGGVTILRIPTTYAAWIDLPGSELYHGNQRTYLHRIANYAIEKYNMHIVVDIHSLPGGTNGLDIGEATGHWGWWWNQTALDWSLRAVDALIDFVQESGHPQSYSIEPINEPADNTDFANFGTPAALSDHGAEWLSGYIHKVIERVKKVNHRIPVMFQGSFKTEEFWSPYFEEGTNLVFDLHHYYYQYDNSTSENIMQFLCEDAKASKGDGKFPTFVGEWAIETGANNSLGLRGRNVREGIKAWGSYTRGSSYWTGKFLSNATVDGEGEKGDYWNYEGFIDAGYFAGHGEVKDVCS</sequence>
<dbReference type="InterPro" id="IPR017853">
    <property type="entry name" value="GH"/>
</dbReference>
<organism evidence="20 21">
    <name type="scientific">Penicillium angulare</name>
    <dbReference type="NCBI Taxonomy" id="116970"/>
    <lineage>
        <taxon>Eukaryota</taxon>
        <taxon>Fungi</taxon>
        <taxon>Dikarya</taxon>
        <taxon>Ascomycota</taxon>
        <taxon>Pezizomycotina</taxon>
        <taxon>Eurotiomycetes</taxon>
        <taxon>Eurotiomycetidae</taxon>
        <taxon>Eurotiales</taxon>
        <taxon>Aspergillaceae</taxon>
        <taxon>Penicillium</taxon>
    </lineage>
</organism>
<evidence type="ECO:0000256" key="13">
    <source>
        <dbReference type="ARBA" id="ARBA00038929"/>
    </source>
</evidence>
<evidence type="ECO:0000256" key="1">
    <source>
        <dbReference type="ARBA" id="ARBA00001936"/>
    </source>
</evidence>
<feature type="domain" description="Glycoside hydrolase family 5" evidence="19">
    <location>
        <begin position="104"/>
        <end position="344"/>
    </location>
</feature>
<keyword evidence="10" id="KW-0961">Cell wall biogenesis/degradation</keyword>
<dbReference type="GO" id="GO:0005576">
    <property type="term" value="C:extracellular region"/>
    <property type="evidence" value="ECO:0007669"/>
    <property type="project" value="UniProtKB-SubCell"/>
</dbReference>
<dbReference type="EC" id="3.2.1.58" evidence="13"/>
<dbReference type="GO" id="GO:0071555">
    <property type="term" value="P:cell wall organization"/>
    <property type="evidence" value="ECO:0007669"/>
    <property type="project" value="UniProtKB-KW"/>
</dbReference>
<evidence type="ECO:0000256" key="18">
    <source>
        <dbReference type="SAM" id="SignalP"/>
    </source>
</evidence>
<dbReference type="Gene3D" id="3.20.20.80">
    <property type="entry name" value="Glycosidases"/>
    <property type="match status" value="1"/>
</dbReference>
<evidence type="ECO:0000259" key="19">
    <source>
        <dbReference type="Pfam" id="PF00150"/>
    </source>
</evidence>
<gene>
    <name evidence="20" type="ORF">N7456_001597</name>
</gene>
<comment type="similarity">
    <text evidence="3 16">Belongs to the glycosyl hydrolase 5 (cellulase A) family.</text>
</comment>
<evidence type="ECO:0000256" key="4">
    <source>
        <dbReference type="ARBA" id="ARBA00011245"/>
    </source>
</evidence>
<comment type="caution">
    <text evidence="20">The sequence shown here is derived from an EMBL/GenBank/DDBJ whole genome shotgun (WGS) entry which is preliminary data.</text>
</comment>
<comment type="subunit">
    <text evidence="4">Monomer.</text>
</comment>
<evidence type="ECO:0000256" key="2">
    <source>
        <dbReference type="ARBA" id="ARBA00004613"/>
    </source>
</evidence>
<dbReference type="Pfam" id="PF00150">
    <property type="entry name" value="Cellulase"/>
    <property type="match status" value="1"/>
</dbReference>
<evidence type="ECO:0000256" key="9">
    <source>
        <dbReference type="ARBA" id="ARBA00023295"/>
    </source>
</evidence>